<protein>
    <recommendedName>
        <fullName evidence="3">Secreted protein</fullName>
    </recommendedName>
</protein>
<keyword evidence="2" id="KW-1185">Reference proteome</keyword>
<evidence type="ECO:0000313" key="1">
    <source>
        <dbReference type="EMBL" id="GFO18101.1"/>
    </source>
</evidence>
<sequence>MKAPSMVAACLVRGRVVVFSHCAMRCLFGQPTLAGTGCCLDTSRCLPARIVCMTPLQLHRPSVLQGPPSLGRQGDMDTVLVPNKQAPRYTKPFP</sequence>
<name>A0AAV4B426_9GAST</name>
<reference evidence="1 2" key="1">
    <citation type="journal article" date="2021" name="Elife">
        <title>Chloroplast acquisition without the gene transfer in kleptoplastic sea slugs, Plakobranchus ocellatus.</title>
        <authorList>
            <person name="Maeda T."/>
            <person name="Takahashi S."/>
            <person name="Yoshida T."/>
            <person name="Shimamura S."/>
            <person name="Takaki Y."/>
            <person name="Nagai Y."/>
            <person name="Toyoda A."/>
            <person name="Suzuki Y."/>
            <person name="Arimoto A."/>
            <person name="Ishii H."/>
            <person name="Satoh N."/>
            <person name="Nishiyama T."/>
            <person name="Hasebe M."/>
            <person name="Maruyama T."/>
            <person name="Minagawa J."/>
            <person name="Obokata J."/>
            <person name="Shigenobu S."/>
        </authorList>
    </citation>
    <scope>NUCLEOTIDE SEQUENCE [LARGE SCALE GENOMIC DNA]</scope>
</reference>
<dbReference type="EMBL" id="BLXT01004928">
    <property type="protein sequence ID" value="GFO18101.1"/>
    <property type="molecule type" value="Genomic_DNA"/>
</dbReference>
<dbReference type="AlphaFoldDB" id="A0AAV4B426"/>
<comment type="caution">
    <text evidence="1">The sequence shown here is derived from an EMBL/GenBank/DDBJ whole genome shotgun (WGS) entry which is preliminary data.</text>
</comment>
<evidence type="ECO:0000313" key="2">
    <source>
        <dbReference type="Proteomes" id="UP000735302"/>
    </source>
</evidence>
<dbReference type="Proteomes" id="UP000735302">
    <property type="component" value="Unassembled WGS sequence"/>
</dbReference>
<evidence type="ECO:0008006" key="3">
    <source>
        <dbReference type="Google" id="ProtNLM"/>
    </source>
</evidence>
<accession>A0AAV4B426</accession>
<organism evidence="1 2">
    <name type="scientific">Plakobranchus ocellatus</name>
    <dbReference type="NCBI Taxonomy" id="259542"/>
    <lineage>
        <taxon>Eukaryota</taxon>
        <taxon>Metazoa</taxon>
        <taxon>Spiralia</taxon>
        <taxon>Lophotrochozoa</taxon>
        <taxon>Mollusca</taxon>
        <taxon>Gastropoda</taxon>
        <taxon>Heterobranchia</taxon>
        <taxon>Euthyneura</taxon>
        <taxon>Panpulmonata</taxon>
        <taxon>Sacoglossa</taxon>
        <taxon>Placobranchoidea</taxon>
        <taxon>Plakobranchidae</taxon>
        <taxon>Plakobranchus</taxon>
    </lineage>
</organism>
<proteinExistence type="predicted"/>
<gene>
    <name evidence="1" type="ORF">PoB_004460600</name>
</gene>